<dbReference type="EMBL" id="MNPL01006287">
    <property type="protein sequence ID" value="OQR75513.1"/>
    <property type="molecule type" value="Genomic_DNA"/>
</dbReference>
<dbReference type="OrthoDB" id="10051804at2759"/>
<reference evidence="2 3" key="1">
    <citation type="journal article" date="2017" name="Gigascience">
        <title>Draft genome of the honey bee ectoparasitic mite, Tropilaelaps mercedesae, is shaped by the parasitic life history.</title>
        <authorList>
            <person name="Dong X."/>
            <person name="Armstrong S.D."/>
            <person name="Xia D."/>
            <person name="Makepeace B.L."/>
            <person name="Darby A.C."/>
            <person name="Kadowaki T."/>
        </authorList>
    </citation>
    <scope>NUCLEOTIDE SEQUENCE [LARGE SCALE GENOMIC DNA]</scope>
    <source>
        <strain evidence="2">Wuxi-XJTLU</strain>
    </source>
</reference>
<keyword evidence="3" id="KW-1185">Reference proteome</keyword>
<dbReference type="PANTHER" id="PTHR33964:SF1">
    <property type="entry name" value="RE45066P"/>
    <property type="match status" value="1"/>
</dbReference>
<sequence>MDIYQFQNSSLGTSQTPRCVYSAIAACADDIQEELALTRFVVNIKQLNVYCDKMTAAHRCILSESETCPAELRTPYAQTVKAEQNVLKDLCRPGPFQEEYLREAACVAEIYSERSATPATKGASAAMNSATRSDEGPCRKQYSRFLHAAFETARVPKNSASKEQAKNLNIQNATSTLQNLCCAYYSVYECTQAHAGRCGGLSRAKFPLRQIYQGLEHNCRPFKPACSISIKHPPPPHRPGGYGPGSSGHGGLGGGKKAKPRPLPGVHSGPTDPSGAITVSPKSTSLGVRHCRPPMWFLIGLVQLMLFILHRTNLSLDKSRLIFIV</sequence>
<gene>
    <name evidence="2" type="ORF">BIW11_08368</name>
</gene>
<proteinExistence type="predicted"/>
<organism evidence="2 3">
    <name type="scientific">Tropilaelaps mercedesae</name>
    <dbReference type="NCBI Taxonomy" id="418985"/>
    <lineage>
        <taxon>Eukaryota</taxon>
        <taxon>Metazoa</taxon>
        <taxon>Ecdysozoa</taxon>
        <taxon>Arthropoda</taxon>
        <taxon>Chelicerata</taxon>
        <taxon>Arachnida</taxon>
        <taxon>Acari</taxon>
        <taxon>Parasitiformes</taxon>
        <taxon>Mesostigmata</taxon>
        <taxon>Gamasina</taxon>
        <taxon>Dermanyssoidea</taxon>
        <taxon>Laelapidae</taxon>
        <taxon>Tropilaelaps</taxon>
    </lineage>
</organism>
<feature type="compositionally biased region" description="Gly residues" evidence="1">
    <location>
        <begin position="240"/>
        <end position="255"/>
    </location>
</feature>
<dbReference type="Proteomes" id="UP000192247">
    <property type="component" value="Unassembled WGS sequence"/>
</dbReference>
<protein>
    <submittedName>
        <fullName evidence="2">Uncharacterized protein</fullName>
    </submittedName>
</protein>
<feature type="region of interest" description="Disordered" evidence="1">
    <location>
        <begin position="233"/>
        <end position="278"/>
    </location>
</feature>
<dbReference type="InParanoid" id="A0A1V9XQ09"/>
<dbReference type="AlphaFoldDB" id="A0A1V9XQ09"/>
<evidence type="ECO:0000256" key="1">
    <source>
        <dbReference type="SAM" id="MobiDB-lite"/>
    </source>
</evidence>
<evidence type="ECO:0000313" key="3">
    <source>
        <dbReference type="Proteomes" id="UP000192247"/>
    </source>
</evidence>
<accession>A0A1V9XQ09</accession>
<comment type="caution">
    <text evidence="2">The sequence shown here is derived from an EMBL/GenBank/DDBJ whole genome shotgun (WGS) entry which is preliminary data.</text>
</comment>
<evidence type="ECO:0000313" key="2">
    <source>
        <dbReference type="EMBL" id="OQR75513.1"/>
    </source>
</evidence>
<dbReference type="PANTHER" id="PTHR33964">
    <property type="entry name" value="RE45066P-RELATED"/>
    <property type="match status" value="1"/>
</dbReference>
<name>A0A1V9XQ09_9ACAR</name>